<keyword evidence="4" id="KW-0964">Secreted</keyword>
<dbReference type="EMBL" id="KV875103">
    <property type="protein sequence ID" value="OIW24590.1"/>
    <property type="molecule type" value="Genomic_DNA"/>
</dbReference>
<dbReference type="SUPFAM" id="SSF53474">
    <property type="entry name" value="alpha/beta-Hydrolases"/>
    <property type="match status" value="2"/>
</dbReference>
<dbReference type="Pfam" id="PF10503">
    <property type="entry name" value="Esterase_PHB"/>
    <property type="match status" value="1"/>
</dbReference>
<keyword evidence="4" id="KW-0119">Carbohydrate metabolism</keyword>
<evidence type="ECO:0000256" key="3">
    <source>
        <dbReference type="ARBA" id="ARBA00022801"/>
    </source>
</evidence>
<evidence type="ECO:0000259" key="5">
    <source>
        <dbReference type="PROSITE" id="PS51164"/>
    </source>
</evidence>
<dbReference type="Pfam" id="PF00734">
    <property type="entry name" value="CBM_1"/>
    <property type="match status" value="1"/>
</dbReference>
<dbReference type="InterPro" id="IPR050955">
    <property type="entry name" value="Plant_Biomass_Hydrol_Est"/>
</dbReference>
<dbReference type="STRING" id="1408157.A0A1J7IAV5"/>
<feature type="domain" description="CBM1" evidence="5">
    <location>
        <begin position="358"/>
        <end position="393"/>
    </location>
</feature>
<keyword evidence="4" id="KW-0624">Polysaccharide degradation</keyword>
<dbReference type="InterPro" id="IPR000254">
    <property type="entry name" value="CBD"/>
</dbReference>
<evidence type="ECO:0000256" key="4">
    <source>
        <dbReference type="RuleBase" id="RU367147"/>
    </source>
</evidence>
<sequence length="395" mass="41410">MLSNWKRHLCLLTPALPLLHAASLQQITTNFGDNPTKVGFYIYVPDKLAASPPILVDPHWCHGSAQSAYSGSQFATLANKHGFIVIYPNSPNSADMCWDVSSSQTLTHDAGGDSLGIVSMVRWTIKQYKADSSRVFVTGVSSGAMMTNVLVGSYPDVFAGGSAFAGVPFGCFAPKGSNAGVYDYWSDDCAKGKVTHTQAEWAAIVKSAYPGYAGWRPKMQVFHGTADETLNYVNFGEEIKMWTGVFGLSSAPSGTTSNTPVSGWTKTVYGSNGWFEAYSAAGVSHNIQVQEANVVAFFQLNCTANCFSWGQGGPTGGSSSSTIKSTATPTSSSSVLASFTLTTKLATASASTSASGTAGIALYGQCGGIGYTGVTQCAQGACTAYNSYYSQCVPA</sequence>
<organism evidence="6 7">
    <name type="scientific">Coniochaeta ligniaria NRRL 30616</name>
    <dbReference type="NCBI Taxonomy" id="1408157"/>
    <lineage>
        <taxon>Eukaryota</taxon>
        <taxon>Fungi</taxon>
        <taxon>Dikarya</taxon>
        <taxon>Ascomycota</taxon>
        <taxon>Pezizomycotina</taxon>
        <taxon>Sordariomycetes</taxon>
        <taxon>Sordariomycetidae</taxon>
        <taxon>Coniochaetales</taxon>
        <taxon>Coniochaetaceae</taxon>
        <taxon>Coniochaeta</taxon>
    </lineage>
</organism>
<dbReference type="NCBIfam" id="TIGR01840">
    <property type="entry name" value="esterase_phb"/>
    <property type="match status" value="1"/>
</dbReference>
<keyword evidence="2 4" id="KW-0732">Signal</keyword>
<dbReference type="EC" id="3.1.1.-" evidence="4"/>
<reference evidence="6 7" key="1">
    <citation type="submission" date="2016-10" db="EMBL/GenBank/DDBJ databases">
        <title>Draft genome sequence of Coniochaeta ligniaria NRRL30616, a lignocellulolytic fungus for bioabatement of inhibitors in plant biomass hydrolysates.</title>
        <authorList>
            <consortium name="DOE Joint Genome Institute"/>
            <person name="Jimenez D.J."/>
            <person name="Hector R.E."/>
            <person name="Riley R."/>
            <person name="Sun H."/>
            <person name="Grigoriev I.V."/>
            <person name="Van Elsas J.D."/>
            <person name="Nichols N.N."/>
        </authorList>
    </citation>
    <scope>NUCLEOTIDE SEQUENCE [LARGE SCALE GENOMIC DNA]</scope>
    <source>
        <strain evidence="6 7">NRRL 30616</strain>
    </source>
</reference>
<dbReference type="GO" id="GO:0030248">
    <property type="term" value="F:cellulose binding"/>
    <property type="evidence" value="ECO:0007669"/>
    <property type="project" value="InterPro"/>
</dbReference>
<comment type="similarity">
    <text evidence="4">Belongs to the carbohydrate esterase 1 (CE1) family.</text>
</comment>
<dbReference type="PROSITE" id="PS51164">
    <property type="entry name" value="CBM1_2"/>
    <property type="match status" value="1"/>
</dbReference>
<dbReference type="PROSITE" id="PS00562">
    <property type="entry name" value="CBM1_1"/>
    <property type="match status" value="1"/>
</dbReference>
<comment type="function">
    <text evidence="4">Esterase involved in the hydrolysis of xylan, a major structural heterogeneous polysaccharide found in plant biomass representing the second most abundant polysaccharide in the biosphere, after cellulose.</text>
</comment>
<dbReference type="InterPro" id="IPR010126">
    <property type="entry name" value="Esterase_phb"/>
</dbReference>
<accession>A0A1J7IAV5</accession>
<evidence type="ECO:0000256" key="1">
    <source>
        <dbReference type="ARBA" id="ARBA00022487"/>
    </source>
</evidence>
<dbReference type="PANTHER" id="PTHR43037:SF5">
    <property type="entry name" value="FERULOYL ESTERASE"/>
    <property type="match status" value="1"/>
</dbReference>
<name>A0A1J7IAV5_9PEZI</name>
<dbReference type="Gene3D" id="3.40.50.1820">
    <property type="entry name" value="alpha/beta hydrolase"/>
    <property type="match status" value="1"/>
</dbReference>
<dbReference type="GO" id="GO:0052689">
    <property type="term" value="F:carboxylic ester hydrolase activity"/>
    <property type="evidence" value="ECO:0007669"/>
    <property type="project" value="UniProtKB-KW"/>
</dbReference>
<dbReference type="GO" id="GO:0045493">
    <property type="term" value="P:xylan catabolic process"/>
    <property type="evidence" value="ECO:0007669"/>
    <property type="project" value="UniProtKB-UniRule"/>
</dbReference>
<protein>
    <recommendedName>
        <fullName evidence="4">Carboxylic ester hydrolase</fullName>
        <ecNumber evidence="4">3.1.1.-</ecNumber>
    </recommendedName>
</protein>
<keyword evidence="7" id="KW-1185">Reference proteome</keyword>
<feature type="chain" id="PRO_5029032624" description="Carboxylic ester hydrolase" evidence="4">
    <location>
        <begin position="22"/>
        <end position="395"/>
    </location>
</feature>
<dbReference type="PANTHER" id="PTHR43037">
    <property type="entry name" value="UNNAMED PRODUCT-RELATED"/>
    <property type="match status" value="1"/>
</dbReference>
<evidence type="ECO:0000256" key="2">
    <source>
        <dbReference type="ARBA" id="ARBA00022729"/>
    </source>
</evidence>
<dbReference type="GO" id="GO:0005576">
    <property type="term" value="C:extracellular region"/>
    <property type="evidence" value="ECO:0007669"/>
    <property type="project" value="UniProtKB-SubCell"/>
</dbReference>
<proteinExistence type="inferred from homology"/>
<dbReference type="AlphaFoldDB" id="A0A1J7IAV5"/>
<evidence type="ECO:0000313" key="7">
    <source>
        <dbReference type="Proteomes" id="UP000182658"/>
    </source>
</evidence>
<keyword evidence="1 4" id="KW-0719">Serine esterase</keyword>
<gene>
    <name evidence="6" type="ORF">CONLIGDRAFT_100519</name>
</gene>
<feature type="signal peptide" evidence="4">
    <location>
        <begin position="1"/>
        <end position="21"/>
    </location>
</feature>
<dbReference type="OrthoDB" id="2425929at2759"/>
<comment type="subcellular location">
    <subcellularLocation>
        <location evidence="4">Secreted</location>
    </subcellularLocation>
</comment>
<dbReference type="InterPro" id="IPR029058">
    <property type="entry name" value="AB_hydrolase_fold"/>
</dbReference>
<keyword evidence="3 4" id="KW-0378">Hydrolase</keyword>
<evidence type="ECO:0000313" key="6">
    <source>
        <dbReference type="EMBL" id="OIW24590.1"/>
    </source>
</evidence>
<dbReference type="InParanoid" id="A0A1J7IAV5"/>
<dbReference type="Proteomes" id="UP000182658">
    <property type="component" value="Unassembled WGS sequence"/>
</dbReference>
<dbReference type="SMART" id="SM00236">
    <property type="entry name" value="fCBD"/>
    <property type="match status" value="1"/>
</dbReference>